<dbReference type="PANTHER" id="PTHR47485:SF1">
    <property type="entry name" value="THYLAKOID LUMENAL 17.4 KDA PROTEIN, CHLOROPLASTIC"/>
    <property type="match status" value="1"/>
</dbReference>
<evidence type="ECO:0000313" key="1">
    <source>
        <dbReference type="EMBL" id="KAK4315672.1"/>
    </source>
</evidence>
<gene>
    <name evidence="1" type="ORF">Pmani_013111</name>
</gene>
<dbReference type="EMBL" id="JAWZYT010001093">
    <property type="protein sequence ID" value="KAK4315672.1"/>
    <property type="molecule type" value="Genomic_DNA"/>
</dbReference>
<proteinExistence type="predicted"/>
<evidence type="ECO:0000313" key="2">
    <source>
        <dbReference type="Proteomes" id="UP001292094"/>
    </source>
</evidence>
<comment type="caution">
    <text evidence="1">The sequence shown here is derived from an EMBL/GenBank/DDBJ whole genome shotgun (WGS) entry which is preliminary data.</text>
</comment>
<reference evidence="1" key="1">
    <citation type="submission" date="2023-11" db="EMBL/GenBank/DDBJ databases">
        <title>Genome assemblies of two species of porcelain crab, Petrolisthes cinctipes and Petrolisthes manimaculis (Anomura: Porcellanidae).</title>
        <authorList>
            <person name="Angst P."/>
        </authorList>
    </citation>
    <scope>NUCLEOTIDE SEQUENCE</scope>
    <source>
        <strain evidence="1">PB745_02</strain>
        <tissue evidence="1">Gill</tissue>
    </source>
</reference>
<keyword evidence="2" id="KW-1185">Reference proteome</keyword>
<dbReference type="Proteomes" id="UP001292094">
    <property type="component" value="Unassembled WGS sequence"/>
</dbReference>
<accession>A0AAE1PZK6</accession>
<name>A0AAE1PZK6_9EUCA</name>
<dbReference type="SUPFAM" id="SSF141571">
    <property type="entry name" value="Pentapeptide repeat-like"/>
    <property type="match status" value="1"/>
</dbReference>
<dbReference type="PANTHER" id="PTHR47485">
    <property type="entry name" value="THYLAKOID LUMENAL 17.4 KDA PROTEIN, CHLOROPLASTIC"/>
    <property type="match status" value="1"/>
</dbReference>
<sequence>MAREVVKVVADGWPVLTEGTCPTFSNTLIFPSQTPAFILTHTYGLGPFHVLPVIRTLLHHVPEEEYTFPTATLTTATLTTATLTTAIFPTAILTTAILTTAIFPTATITTAIFPTAILTTAILTTAIFPTATITTAIFPTATLTTAILTTAIFPTATLQAATFHITTHPLPSLATPCTQQLPPLLNSFQNELNHFSSSHTFLLQSSL</sequence>
<dbReference type="Gene3D" id="2.160.20.80">
    <property type="entry name" value="E3 ubiquitin-protein ligase SopA"/>
    <property type="match status" value="1"/>
</dbReference>
<protein>
    <submittedName>
        <fullName evidence="1">Uncharacterized protein</fullName>
    </submittedName>
</protein>
<dbReference type="AlphaFoldDB" id="A0AAE1PZK6"/>
<organism evidence="1 2">
    <name type="scientific">Petrolisthes manimaculis</name>
    <dbReference type="NCBI Taxonomy" id="1843537"/>
    <lineage>
        <taxon>Eukaryota</taxon>
        <taxon>Metazoa</taxon>
        <taxon>Ecdysozoa</taxon>
        <taxon>Arthropoda</taxon>
        <taxon>Crustacea</taxon>
        <taxon>Multicrustacea</taxon>
        <taxon>Malacostraca</taxon>
        <taxon>Eumalacostraca</taxon>
        <taxon>Eucarida</taxon>
        <taxon>Decapoda</taxon>
        <taxon>Pleocyemata</taxon>
        <taxon>Anomura</taxon>
        <taxon>Galatheoidea</taxon>
        <taxon>Porcellanidae</taxon>
        <taxon>Petrolisthes</taxon>
    </lineage>
</organism>